<keyword evidence="6" id="KW-0119">Carbohydrate metabolism</keyword>
<dbReference type="Gene3D" id="3.40.1190.20">
    <property type="match status" value="1"/>
</dbReference>
<dbReference type="KEGG" id="req:REQ_25610"/>
<dbReference type="AlphaFoldDB" id="A0A3S5Y7X4"/>
<comment type="pathway">
    <text evidence="1">Bacterial outer membrane biogenesis; LPS core biosynthesis.</text>
</comment>
<feature type="domain" description="Carbohydrate kinase PfkB" evidence="7">
    <location>
        <begin position="1"/>
        <end position="297"/>
    </location>
</feature>
<evidence type="ECO:0000313" key="9">
    <source>
        <dbReference type="EMBL" id="CBH48597.1"/>
    </source>
</evidence>
<evidence type="ECO:0000256" key="2">
    <source>
        <dbReference type="ARBA" id="ARBA00022679"/>
    </source>
</evidence>
<dbReference type="InterPro" id="IPR002173">
    <property type="entry name" value="Carboh/pur_kinase_PfkB_CS"/>
</dbReference>
<dbReference type="Proteomes" id="UP001154400">
    <property type="component" value="Chromosome"/>
</dbReference>
<accession>A0A3S5Y7X4</accession>
<evidence type="ECO:0000259" key="7">
    <source>
        <dbReference type="Pfam" id="PF00294"/>
    </source>
</evidence>
<protein>
    <submittedName>
        <fullName evidence="9">Bifunctional sugar kinase/cytidynyltransferase</fullName>
    </submittedName>
</protein>
<dbReference type="RefSeq" id="WP_013416197.1">
    <property type="nucleotide sequence ID" value="NC_014659.1"/>
</dbReference>
<name>A0A3S5Y7X4_RHOH1</name>
<dbReference type="InterPro" id="IPR004821">
    <property type="entry name" value="Cyt_trans-like"/>
</dbReference>
<dbReference type="InterPro" id="IPR014729">
    <property type="entry name" value="Rossmann-like_a/b/a_fold"/>
</dbReference>
<sequence>MTRVVVLGDSLLDVDLEGRVDRLSPEAPVPVFDTDSVRVRPGGAALAAVLAARDVGEVVLVTAVAADAEGRRLVELVSEHCDVVPLDLRGATVTKTRIRTDVQHLLRIDSGDGVTAGTPVTSAVERALAGADAIVVADYGRGTTRHRGLRALVESGARMAPVVWDPHPRGAAPGAECALVTPNLREAYGALGGGADALVPAEAGRRLLGQWGTRAVAITQGPAGATVVERGRPVHVVPVPETPVTLRTGRPDTCGAGDRFAAAAAAALGGGASVTEAVTVAVDHASRFVSAGGAGSMASVDRGAASSRVRRPSRSCSDAFALADRVHRDGGRLVATGGCFDLVHPGHLRLLREAAALGDALVVCLNSDSSVRRLKGAGRPVLGQDVRAAMLRELDTVDSVAVFDDDTPTRLLERLRPDVWVKGGDYRPADLPEAETVRRNGGEVRTVPPLGDYSTTKVVAAIESHHEAFRGRAGLGSEGRNP</sequence>
<dbReference type="UniPathway" id="UPA00958"/>
<dbReference type="InterPro" id="IPR029056">
    <property type="entry name" value="Ribokinase-like"/>
</dbReference>
<reference evidence="9" key="1">
    <citation type="journal article" date="2010" name="PLoS Genet.">
        <title>The genome of a pathogenic rhodococcus: cooptive virulence underpinned by key gene acquisitions.</title>
        <authorList>
            <person name="Letek M."/>
            <person name="Gonzalez P."/>
            <person name="Macarthur I."/>
            <person name="Rodriguez H."/>
            <person name="Freeman T.C."/>
            <person name="Valero-Rello A."/>
            <person name="Blanco M."/>
            <person name="Buckley T."/>
            <person name="Cherevach I."/>
            <person name="Fahey R."/>
            <person name="Hapeshi A."/>
            <person name="Holdstock J."/>
            <person name="Leadon D."/>
            <person name="Navas J."/>
            <person name="Ocampo A."/>
            <person name="Quail M.A."/>
            <person name="Sanders M."/>
            <person name="Scortti M.M."/>
            <person name="Prescott J.F."/>
            <person name="Fogarty U."/>
            <person name="Meijer W.G."/>
            <person name="Parkhill J."/>
            <person name="Bentley S.D."/>
            <person name="Vazquez-Boland J.A."/>
        </authorList>
    </citation>
    <scope>NUCLEOTIDE SEQUENCE [LARGE SCALE GENOMIC DNA]</scope>
    <source>
        <strain evidence="9 10">103S</strain>
    </source>
</reference>
<dbReference type="NCBIfam" id="TIGR00125">
    <property type="entry name" value="cyt_tran_rel"/>
    <property type="match status" value="1"/>
</dbReference>
<dbReference type="PROSITE" id="PS00584">
    <property type="entry name" value="PFKB_KINASES_2"/>
    <property type="match status" value="1"/>
</dbReference>
<dbReference type="Pfam" id="PF00294">
    <property type="entry name" value="PfkB"/>
    <property type="match status" value="1"/>
</dbReference>
<evidence type="ECO:0000256" key="1">
    <source>
        <dbReference type="ARBA" id="ARBA00004713"/>
    </source>
</evidence>
<evidence type="ECO:0000256" key="3">
    <source>
        <dbReference type="ARBA" id="ARBA00022695"/>
    </source>
</evidence>
<evidence type="ECO:0000256" key="6">
    <source>
        <dbReference type="ARBA" id="ARBA00023277"/>
    </source>
</evidence>
<keyword evidence="3" id="KW-0548">Nucleotidyltransferase</keyword>
<dbReference type="PANTHER" id="PTHR43793">
    <property type="entry name" value="FAD SYNTHASE"/>
    <property type="match status" value="1"/>
</dbReference>
<gene>
    <name evidence="9" type="ordered locus">REQ_25610</name>
</gene>
<dbReference type="SUPFAM" id="SSF53613">
    <property type="entry name" value="Ribokinase-like"/>
    <property type="match status" value="1"/>
</dbReference>
<feature type="domain" description="Cytidyltransferase-like" evidence="8">
    <location>
        <begin position="336"/>
        <end position="459"/>
    </location>
</feature>
<keyword evidence="5" id="KW-0511">Multifunctional enzyme</keyword>
<keyword evidence="4 9" id="KW-0418">Kinase</keyword>
<dbReference type="SUPFAM" id="SSF52374">
    <property type="entry name" value="Nucleotidylyl transferase"/>
    <property type="match status" value="1"/>
</dbReference>
<evidence type="ECO:0000259" key="8">
    <source>
        <dbReference type="Pfam" id="PF01467"/>
    </source>
</evidence>
<evidence type="ECO:0000256" key="5">
    <source>
        <dbReference type="ARBA" id="ARBA00023268"/>
    </source>
</evidence>
<dbReference type="Gene3D" id="3.40.50.620">
    <property type="entry name" value="HUPs"/>
    <property type="match status" value="1"/>
</dbReference>
<dbReference type="GO" id="GO:0009244">
    <property type="term" value="P:lipopolysaccharide core region biosynthetic process"/>
    <property type="evidence" value="ECO:0007669"/>
    <property type="project" value="UniProtKB-UniPathway"/>
</dbReference>
<dbReference type="GO" id="GO:0016779">
    <property type="term" value="F:nucleotidyltransferase activity"/>
    <property type="evidence" value="ECO:0007669"/>
    <property type="project" value="UniProtKB-KW"/>
</dbReference>
<dbReference type="PANTHER" id="PTHR43793:SF2">
    <property type="entry name" value="BIFUNCTIONAL PROTEIN HLDE"/>
    <property type="match status" value="1"/>
</dbReference>
<keyword evidence="2" id="KW-0808">Transferase</keyword>
<organism evidence="9">
    <name type="scientific">Rhodococcus hoagii (strain 103S)</name>
    <name type="common">Rhodococcus equi</name>
    <dbReference type="NCBI Taxonomy" id="685727"/>
    <lineage>
        <taxon>Bacteria</taxon>
        <taxon>Bacillati</taxon>
        <taxon>Actinomycetota</taxon>
        <taxon>Actinomycetes</taxon>
        <taxon>Mycobacteriales</taxon>
        <taxon>Nocardiaceae</taxon>
        <taxon>Prescottella</taxon>
    </lineage>
</organism>
<dbReference type="InterPro" id="IPR011611">
    <property type="entry name" value="PfkB_dom"/>
</dbReference>
<proteinExistence type="predicted"/>
<evidence type="ECO:0000313" key="10">
    <source>
        <dbReference type="Proteomes" id="UP000006892"/>
    </source>
</evidence>
<dbReference type="InterPro" id="IPR050385">
    <property type="entry name" value="Archaeal_FAD_synthase"/>
</dbReference>
<evidence type="ECO:0000256" key="4">
    <source>
        <dbReference type="ARBA" id="ARBA00022777"/>
    </source>
</evidence>
<dbReference type="EMBL" id="FN563149">
    <property type="protein sequence ID" value="CBH48597.1"/>
    <property type="molecule type" value="Genomic_DNA"/>
</dbReference>
<dbReference type="Pfam" id="PF01467">
    <property type="entry name" value="CTP_transf_like"/>
    <property type="match status" value="1"/>
</dbReference>
<dbReference type="GO" id="GO:0016301">
    <property type="term" value="F:kinase activity"/>
    <property type="evidence" value="ECO:0007669"/>
    <property type="project" value="UniProtKB-KW"/>
</dbReference>